<keyword evidence="1" id="KW-1133">Transmembrane helix</keyword>
<evidence type="ECO:0000256" key="1">
    <source>
        <dbReference type="SAM" id="Phobius"/>
    </source>
</evidence>
<keyword evidence="1" id="KW-0812">Transmembrane</keyword>
<dbReference type="STRING" id="748909.SAMN05192575_101334"/>
<dbReference type="RefSeq" id="WP_231263127.1">
    <property type="nucleotide sequence ID" value="NZ_FOKC01000001.1"/>
</dbReference>
<reference evidence="4" key="1">
    <citation type="submission" date="2016-10" db="EMBL/GenBank/DDBJ databases">
        <authorList>
            <person name="Varghese N."/>
            <person name="Submissions S."/>
        </authorList>
    </citation>
    <scope>NUCLEOTIDE SEQUENCE [LARGE SCALE GENOMIC DNA]</scope>
    <source>
        <strain evidence="4">CGMCC 1.10697</strain>
    </source>
</reference>
<accession>A0A1I0VN97</accession>
<organism evidence="3 4">
    <name type="scientific">Nocardioides alpinus</name>
    <dbReference type="NCBI Taxonomy" id="748909"/>
    <lineage>
        <taxon>Bacteria</taxon>
        <taxon>Bacillati</taxon>
        <taxon>Actinomycetota</taxon>
        <taxon>Actinomycetes</taxon>
        <taxon>Propionibacteriales</taxon>
        <taxon>Nocardioidaceae</taxon>
        <taxon>Nocardioides</taxon>
    </lineage>
</organism>
<feature type="transmembrane region" description="Helical" evidence="1">
    <location>
        <begin position="44"/>
        <end position="67"/>
    </location>
</feature>
<gene>
    <name evidence="3" type="ORF">SAMN05192575_101334</name>
</gene>
<dbReference type="InterPro" id="IPR025509">
    <property type="entry name" value="DUF4396"/>
</dbReference>
<dbReference type="Proteomes" id="UP000199113">
    <property type="component" value="Unassembled WGS sequence"/>
</dbReference>
<dbReference type="AlphaFoldDB" id="A0A1I0VN97"/>
<protein>
    <recommendedName>
        <fullName evidence="2">DUF4396 domain-containing protein</fullName>
    </recommendedName>
</protein>
<evidence type="ECO:0000313" key="4">
    <source>
        <dbReference type="Proteomes" id="UP000199113"/>
    </source>
</evidence>
<proteinExistence type="predicted"/>
<evidence type="ECO:0000313" key="3">
    <source>
        <dbReference type="EMBL" id="SFA77781.1"/>
    </source>
</evidence>
<feature type="domain" description="DUF4396" evidence="2">
    <location>
        <begin position="18"/>
        <end position="149"/>
    </location>
</feature>
<dbReference type="Pfam" id="PF14342">
    <property type="entry name" value="DUF4396"/>
    <property type="match status" value="1"/>
</dbReference>
<feature type="transmembrane region" description="Helical" evidence="1">
    <location>
        <begin position="175"/>
        <end position="193"/>
    </location>
</feature>
<feature type="transmembrane region" description="Helical" evidence="1">
    <location>
        <begin position="120"/>
        <end position="139"/>
    </location>
</feature>
<feature type="transmembrane region" description="Helical" evidence="1">
    <location>
        <begin position="79"/>
        <end position="100"/>
    </location>
</feature>
<sequence>MDHSTHDDVGHPMGSTNAMAVSATLHCLTGCAIGEVLGLMVGTALGLGTLATIALAVALAFLFGYALSTLPLLRAGLGLGTALGIVLAADTLSIATMELVDNAVMALIPGAMEAGLVNPVFWLSMMLALTVAFLAAWPVNRHLLARGKGHALTHGFHGAAPTGARRLIPDLSTSTLVAAIVAFMLGGLVVSIASDLEVEPTPTHAAGPARTP</sequence>
<evidence type="ECO:0000259" key="2">
    <source>
        <dbReference type="Pfam" id="PF14342"/>
    </source>
</evidence>
<name>A0A1I0VN97_9ACTN</name>
<dbReference type="EMBL" id="FOKC01000001">
    <property type="protein sequence ID" value="SFA77781.1"/>
    <property type="molecule type" value="Genomic_DNA"/>
</dbReference>
<keyword evidence="1" id="KW-0472">Membrane</keyword>